<feature type="compositionally biased region" description="Basic residues" evidence="5">
    <location>
        <begin position="1"/>
        <end position="11"/>
    </location>
</feature>
<dbReference type="GO" id="GO:0030687">
    <property type="term" value="C:preribosome, large subunit precursor"/>
    <property type="evidence" value="ECO:0007669"/>
    <property type="project" value="TreeGrafter"/>
</dbReference>
<dbReference type="EMBL" id="KL660533">
    <property type="protein sequence ID" value="KFA65928.1"/>
    <property type="molecule type" value="Genomic_DNA"/>
</dbReference>
<dbReference type="Proteomes" id="UP000028524">
    <property type="component" value="Unassembled WGS sequence"/>
</dbReference>
<dbReference type="STRING" id="1283841.A0A084QPP3"/>
<dbReference type="SUPFAM" id="SSF81606">
    <property type="entry name" value="PP2C-like"/>
    <property type="match status" value="1"/>
</dbReference>
<dbReference type="AlphaFoldDB" id="A0A084QPP3"/>
<reference evidence="8 9" key="1">
    <citation type="journal article" date="2014" name="BMC Genomics">
        <title>Comparative genome sequencing reveals chemotype-specific gene clusters in the toxigenic black mold Stachybotrys.</title>
        <authorList>
            <person name="Semeiks J."/>
            <person name="Borek D."/>
            <person name="Otwinowski Z."/>
            <person name="Grishin N.V."/>
        </authorList>
    </citation>
    <scope>NUCLEOTIDE SEQUENCE [LARGE SCALE GENOMIC DNA]</scope>
    <source>
        <strain evidence="8 9">IBT 40285</strain>
    </source>
</reference>
<evidence type="ECO:0000259" key="6">
    <source>
        <dbReference type="PROSITE" id="PS50833"/>
    </source>
</evidence>
<feature type="compositionally biased region" description="Acidic residues" evidence="5">
    <location>
        <begin position="404"/>
        <end position="424"/>
    </location>
</feature>
<dbReference type="GO" id="GO:0046872">
    <property type="term" value="F:metal ion binding"/>
    <property type="evidence" value="ECO:0007669"/>
    <property type="project" value="UniProtKB-KW"/>
</dbReference>
<keyword evidence="1" id="KW-0479">Metal-binding</keyword>
<gene>
    <name evidence="8" type="ORF">S40285_02370</name>
</gene>
<proteinExistence type="inferred from homology"/>
<evidence type="ECO:0000313" key="8">
    <source>
        <dbReference type="EMBL" id="KFA65928.1"/>
    </source>
</evidence>
<dbReference type="InterPro" id="IPR001932">
    <property type="entry name" value="PPM-type_phosphatase-like_dom"/>
</dbReference>
<dbReference type="PANTHER" id="PTHR12661:SF5">
    <property type="entry name" value="SUPPRESSOR OF SWI4 1 HOMOLOG"/>
    <property type="match status" value="1"/>
</dbReference>
<evidence type="ECO:0000256" key="2">
    <source>
        <dbReference type="ARBA" id="ARBA00022801"/>
    </source>
</evidence>
<evidence type="ECO:0000259" key="7">
    <source>
        <dbReference type="PROSITE" id="PS51746"/>
    </source>
</evidence>
<feature type="domain" description="Brix" evidence="6">
    <location>
        <begin position="32"/>
        <end position="345"/>
    </location>
</feature>
<sequence>MARKRTKKRTHVGANNPETATAGHASARDPKSMVIRIGAGEVGSNVSQLAADVRKVMEPGTASRLKERRGNRLRDYAVMCGPLGVTHMLLFSRSESGNTNLRVALAPRGPTLNFRVEQYSLCKDVQKAQRHPKGGGKEYVTPPLLVMNNFTRPDADAKSKVPKHLESLATTVFQSLFPPINPQATPLKSIRRVLLLNREQSPEDDGTFILNFRHYAITTRSTGLSKQLRRINAAEQFMTTKTSRKSHVPNLGKLEDIADYMIGEGPDGYVTDVTSGSEIDTDAEVEVLDSAPRKVLSAKARQAAAQNGEGEADEEENVERRAVKLVELGPRMRLRLTKVEEGLCSGKVMWHEYVHKSKEEIKELEKRWEQRRQEKEKRRKEQKANVEKKKATKTSKRGTKREEGGEEDEDEDDYSDMDVDEFDSEGLAGDGEYQVNERMEEDGEWEDEEEEIANGRAARRVTAKLPGQRPIHPRLPRRYYASHAPPTAPVALWAGGALLAGGAGLWYLNGSDAPAASIDGVVPAVAPAASVEDIAVVSPVKVLSLQEADQKLREQMRTFTFDGRDGAKGRIDVVRVASNSPVEDEWAVGVGRGVGEAKTVYAGVYDGHAGWATSRVLKETLIAYVSTFLGAMPASSSEAAITTAIQDAFTALDARIMGTAQRAVEAGHEASSPEVISALAPASAGSCALLTAYDTATSTLRTAVAGDSRAVLGSWCPEARRYAAEPLSVDQTGFNEDEVARLDAEHPGEKGDILSASTGRLLGMAVTRAFGDHRWKWPNDLIRAIQQRFYGFSPRPQSKTPPYMTARPEVTTRHVQAQDFVILASDGLWDFMDSDAAVACVERWLAARRAGAPESLAAQPCEARFEVDGEGYSNHKAAPETFAIEDLDSAAVCLVKNALGGRRRVMFRGAMTAYSPLSRYVRDDMTVQVIFFKDPYAPRT</sequence>
<evidence type="ECO:0000256" key="5">
    <source>
        <dbReference type="SAM" id="MobiDB-lite"/>
    </source>
</evidence>
<keyword evidence="9" id="KW-1185">Reference proteome</keyword>
<dbReference type="Pfam" id="PF04427">
    <property type="entry name" value="Brix"/>
    <property type="match status" value="1"/>
</dbReference>
<comment type="similarity">
    <text evidence="4">Belongs to the PP2C family.</text>
</comment>
<evidence type="ECO:0008006" key="10">
    <source>
        <dbReference type="Google" id="ProtNLM"/>
    </source>
</evidence>
<dbReference type="PROSITE" id="PS01032">
    <property type="entry name" value="PPM_1"/>
    <property type="match status" value="1"/>
</dbReference>
<dbReference type="InterPro" id="IPR036457">
    <property type="entry name" value="PPM-type-like_dom_sf"/>
</dbReference>
<dbReference type="Gene3D" id="3.60.40.10">
    <property type="entry name" value="PPM-type phosphatase domain"/>
    <property type="match status" value="1"/>
</dbReference>
<feature type="compositionally biased region" description="Low complexity" evidence="5">
    <location>
        <begin position="300"/>
        <end position="309"/>
    </location>
</feature>
<dbReference type="InterPro" id="IPR045112">
    <property type="entry name" value="PPAN-like"/>
</dbReference>
<keyword evidence="3 4" id="KW-0904">Protein phosphatase</keyword>
<evidence type="ECO:0000256" key="3">
    <source>
        <dbReference type="ARBA" id="ARBA00022912"/>
    </source>
</evidence>
<dbReference type="PROSITE" id="PS50833">
    <property type="entry name" value="BRIX"/>
    <property type="match status" value="1"/>
</dbReference>
<accession>A0A084QPP3</accession>
<dbReference type="GO" id="GO:0019843">
    <property type="term" value="F:rRNA binding"/>
    <property type="evidence" value="ECO:0007669"/>
    <property type="project" value="InterPro"/>
</dbReference>
<evidence type="ECO:0000313" key="9">
    <source>
        <dbReference type="Proteomes" id="UP000028524"/>
    </source>
</evidence>
<dbReference type="SMART" id="SM00879">
    <property type="entry name" value="Brix"/>
    <property type="match status" value="1"/>
</dbReference>
<dbReference type="InterPro" id="IPR000222">
    <property type="entry name" value="PP2C_BS"/>
</dbReference>
<evidence type="ECO:0000256" key="4">
    <source>
        <dbReference type="RuleBase" id="RU003465"/>
    </source>
</evidence>
<feature type="region of interest" description="Disordered" evidence="5">
    <location>
        <begin position="373"/>
        <end position="446"/>
    </location>
</feature>
<dbReference type="CDD" id="cd00143">
    <property type="entry name" value="PP2Cc"/>
    <property type="match status" value="1"/>
</dbReference>
<feature type="region of interest" description="Disordered" evidence="5">
    <location>
        <begin position="1"/>
        <end position="30"/>
    </location>
</feature>
<keyword evidence="2 4" id="KW-0378">Hydrolase</keyword>
<dbReference type="InterPro" id="IPR007109">
    <property type="entry name" value="Brix"/>
</dbReference>
<feature type="domain" description="PPM-type phosphatase" evidence="7">
    <location>
        <begin position="568"/>
        <end position="932"/>
    </location>
</feature>
<dbReference type="PROSITE" id="PS51746">
    <property type="entry name" value="PPM_2"/>
    <property type="match status" value="1"/>
</dbReference>
<dbReference type="GO" id="GO:0006364">
    <property type="term" value="P:rRNA processing"/>
    <property type="evidence" value="ECO:0007669"/>
    <property type="project" value="InterPro"/>
</dbReference>
<dbReference type="GO" id="GO:0000027">
    <property type="term" value="P:ribosomal large subunit assembly"/>
    <property type="evidence" value="ECO:0007669"/>
    <property type="project" value="TreeGrafter"/>
</dbReference>
<dbReference type="InParanoid" id="A0A084QPP3"/>
<dbReference type="Pfam" id="PF00481">
    <property type="entry name" value="PP2C"/>
    <property type="match status" value="1"/>
</dbReference>
<organism evidence="8 9">
    <name type="scientific">Stachybotrys chlorohalonatus (strain IBT 40285)</name>
    <dbReference type="NCBI Taxonomy" id="1283841"/>
    <lineage>
        <taxon>Eukaryota</taxon>
        <taxon>Fungi</taxon>
        <taxon>Dikarya</taxon>
        <taxon>Ascomycota</taxon>
        <taxon>Pezizomycotina</taxon>
        <taxon>Sordariomycetes</taxon>
        <taxon>Hypocreomycetidae</taxon>
        <taxon>Hypocreales</taxon>
        <taxon>Stachybotryaceae</taxon>
        <taxon>Stachybotrys</taxon>
    </lineage>
</organism>
<protein>
    <recommendedName>
        <fullName evidence="10">Brix domain-containing protein</fullName>
    </recommendedName>
</protein>
<dbReference type="OrthoDB" id="10261452at2759"/>
<dbReference type="GO" id="GO:0004721">
    <property type="term" value="F:phosphoprotein phosphatase activity"/>
    <property type="evidence" value="ECO:0007669"/>
    <property type="project" value="UniProtKB-KW"/>
</dbReference>
<dbReference type="PANTHER" id="PTHR12661">
    <property type="entry name" value="PETER PAN-RELATED"/>
    <property type="match status" value="1"/>
</dbReference>
<name>A0A084QPP3_STAC4</name>
<dbReference type="SMART" id="SM00332">
    <property type="entry name" value="PP2Cc"/>
    <property type="match status" value="1"/>
</dbReference>
<feature type="region of interest" description="Disordered" evidence="5">
    <location>
        <begin position="299"/>
        <end position="319"/>
    </location>
</feature>
<feature type="compositionally biased region" description="Basic residues" evidence="5">
    <location>
        <begin position="390"/>
        <end position="399"/>
    </location>
</feature>
<dbReference type="HOGENOM" id="CLU_312191_0_0_1"/>
<evidence type="ECO:0000256" key="1">
    <source>
        <dbReference type="ARBA" id="ARBA00022723"/>
    </source>
</evidence>